<evidence type="ECO:0000256" key="3">
    <source>
        <dbReference type="ARBA" id="ARBA00022473"/>
    </source>
</evidence>
<dbReference type="InterPro" id="IPR001650">
    <property type="entry name" value="Helicase_C-like"/>
</dbReference>
<evidence type="ECO:0000256" key="1">
    <source>
        <dbReference type="ARBA" id="ARBA00012552"/>
    </source>
</evidence>
<keyword evidence="14" id="KW-0862">Zinc</keyword>
<evidence type="ECO:0000256" key="8">
    <source>
        <dbReference type="ARBA" id="ARBA00022806"/>
    </source>
</evidence>
<dbReference type="GO" id="GO:0005524">
    <property type="term" value="F:ATP binding"/>
    <property type="evidence" value="ECO:0007669"/>
    <property type="project" value="UniProtKB-KW"/>
</dbReference>
<dbReference type="Pfam" id="PF00567">
    <property type="entry name" value="TUDOR"/>
    <property type="match status" value="2"/>
</dbReference>
<feature type="compositionally biased region" description="Acidic residues" evidence="16">
    <location>
        <begin position="1848"/>
        <end position="1859"/>
    </location>
</feature>
<dbReference type="InterPro" id="IPR008978">
    <property type="entry name" value="HSP20-like_chaperone"/>
</dbReference>
<dbReference type="PANTHER" id="PTHR22655">
    <property type="entry name" value="ATP-DEPENDENT RNA HELICASE TDRD12-RELATED"/>
    <property type="match status" value="1"/>
</dbReference>
<sequence length="1882" mass="214020">MDVCSVKFRNLAEILPLPSQRTCMRNEVRILRIFYIRHKMVSRKNSISPQYLREVEISVKVAEVKSPGHFIVKETPGINSSSQANEFLDLEKSMQHFYSSLEPNFFQLPVKDSIIVVKHNNKYNRARVCSILSLAHGYMIKVYLLDYGKECNVPRIDVFEIQPDFLRLPVQAVDFKLSALEPMSYVLSNYDLACDLGQIPEWDSSAVTFVEDLLKGKIKVGIKVEGMNKECLFGTLHVTPYGGEAICLNDELVLKKYAAENPNCWNDIIKVNNTASRMDAYSDPCLQNKSSSPEPPKTSPASSTITSMSEKSTKMSSTQKLKALLKEKKAKMKPLEQNNEPLVLCPTSTKEILMHSESGKFLNVEERKNKIEASVSKLHEFQENIDFHLKETDNGTEINRHEEVKNIQISGREFHEKSNLIVSPMVVKDSSEILDSVSDNATIIKQENKCKESTFSPEKKTGSCYLNKLLKEHKKRKQRRESVETGYISSDVEHQISCDSSPTQTACKTENLPCVQTTEAKKSENFSSQVDEKTELPHDICNRSEVESEHSTGKPDNLTFEENITADVSSAASNVEQNKDSPKPLAENEQITEKKTAKSKVNPQKIKDFFHRHRKLALAKSKQTLVQSPPESDIDFENKKSCEILNANIDPKNSDLPVLDNTEETADALDTLIDNLSDSENRKTSDSETDLPPHLLIHEEISKPIDFSNRSVWNKQVPALCFGVGVSKPMLSITEATFPSSVRKVLEKLNFEGPSSIQSVVWPTFLRNRSYAAIAPPHSGKTVAYLLPIVSNFLNQNVYPDSTKAAGPVAIIICSSWKKVQAVHDLLKLFLSGSRIKIVTYFADGRKKRSRVLAVMKGCDILISVPSFLLNFFKEDIICTKRCCHLIFDDGTNLLADYMKEVKEIMKIFGDAIQLREQINIPLQILFNGERWNGTVDSFVDKFMRKPLLLFTSFLEAAIYVKVPMFVHISEKADKENKLLELVKTNMKKIIVCTIDLNTALDVHSFLKSENVRSFLITEEMEHYISEGVIRDWECVNSTLPYCLVATDAALTGTNITDANFVIHYDVPEVSRLQFGYRFGCIIDHLKKLDKSNCGSHELIDFVNNQKKVDAFPNAPLCHYWKAFGKCKLPNCQNRHTITSILDTPNVVPNEGDIHAIVTHVFNASHFYVRILSYLLPDSEDVLSLSCEYANLGFKLKKFYSIESNRKIVERPVIGGNYIFQDEDKLVYRVKVMNIKEPSETECQKITLLYRDQGYIRSYSKCELYEEINFEKLPAPHAVEVYLCNIKTPDSCLDWNPFANDFIESLIMNKEVHGKIALCLGETLWLHPLVLREKLMLINDYLNLLTVEKALRKAEFAEENKEHLPILFKACANKITLPKKKEKAKPENQEIDLDLVDLKSQISYAFLELNVLEDIYVSSVISPDQIYVQRVKFLDCLDDLLEKINAAVEAKKLKKCSTLLNGMHCIAPFTDDRYYRAVVTNVLSESNEVQLFFVDFGDSCFSPKDSIYVLPPQFTLLPFQAIECELDGICAPHGGWSDKVTDFLEDLTREENNDMKMLELKAYTKLICYDAGNRYKVDIWNGDKTLSGQLLKEGLVDSAEKSVPVETPPVNSNNDDNEFFDDLPKGYSESSDEDIPLENKQHHSLFCVALAKMMMEGKSNSQAMEEAVKEMKENMNEKSSSDGVKNAEMTNKEMEEKTVKSPIFALQKLLSYRKKKEETKQIKPIIMWWDSPGKINMVIKLKDIEIYELDIQEDCFKFKTTLRGTDFYIKEQFYSVVCSQDYSVKNGPLGLSIAMSKKEEGKWPRLIKEVQKLPNIKYDLEHLDVSDPEDFPEGIPVDENSQNKGEVETECASDEDSASDDEKTVPTWKKMAEFRDPYNFVG</sequence>
<dbReference type="Gene3D" id="2.60.40.790">
    <property type="match status" value="1"/>
</dbReference>
<keyword evidence="3" id="KW-0217">Developmental protein</keyword>
<evidence type="ECO:0000259" key="18">
    <source>
        <dbReference type="PROSITE" id="PS50304"/>
    </source>
</evidence>
<keyword evidence="6" id="KW-0221">Differentiation</keyword>
<feature type="domain" description="Tudor" evidence="18">
    <location>
        <begin position="1458"/>
        <end position="1517"/>
    </location>
</feature>
<dbReference type="InterPro" id="IPR014001">
    <property type="entry name" value="Helicase_ATP-bd"/>
</dbReference>
<feature type="zinc finger region" description="C3H1-type" evidence="14">
    <location>
        <begin position="1112"/>
        <end position="1139"/>
    </location>
</feature>
<evidence type="ECO:0000256" key="2">
    <source>
        <dbReference type="ARBA" id="ARBA00013352"/>
    </source>
</evidence>
<dbReference type="InterPro" id="IPR027417">
    <property type="entry name" value="P-loop_NTPase"/>
</dbReference>
<comment type="caution">
    <text evidence="21">The sequence shown here is derived from an EMBL/GenBank/DDBJ whole genome shotgun (WGS) entry which is preliminary data.</text>
</comment>
<keyword evidence="15" id="KW-0175">Coiled coil</keyword>
<evidence type="ECO:0000256" key="15">
    <source>
        <dbReference type="SAM" id="Coils"/>
    </source>
</evidence>
<dbReference type="InterPro" id="IPR002999">
    <property type="entry name" value="Tudor"/>
</dbReference>
<protein>
    <recommendedName>
        <fullName evidence="2">Probable ATP-dependent RNA helicase spindle-E</fullName>
        <ecNumber evidence="1">3.6.4.13</ecNumber>
    </recommendedName>
</protein>
<dbReference type="GO" id="GO:0003676">
    <property type="term" value="F:nucleic acid binding"/>
    <property type="evidence" value="ECO:0007669"/>
    <property type="project" value="InterPro"/>
</dbReference>
<keyword evidence="7" id="KW-0378">Hydrolase</keyword>
<dbReference type="InterPro" id="IPR035437">
    <property type="entry name" value="SNase_OB-fold_sf"/>
</dbReference>
<dbReference type="SUPFAM" id="SSF49764">
    <property type="entry name" value="HSP20-like chaperones"/>
    <property type="match status" value="1"/>
</dbReference>
<dbReference type="SUPFAM" id="SSF52540">
    <property type="entry name" value="P-loop containing nucleoside triphosphate hydrolases"/>
    <property type="match status" value="2"/>
</dbReference>
<dbReference type="PROSITE" id="PS51192">
    <property type="entry name" value="HELICASE_ATP_BIND_1"/>
    <property type="match status" value="1"/>
</dbReference>
<dbReference type="SUPFAM" id="SSF63748">
    <property type="entry name" value="Tudor/PWWP/MBT"/>
    <property type="match status" value="2"/>
</dbReference>
<dbReference type="EMBL" id="BPLQ01005941">
    <property type="protein sequence ID" value="GIY18732.1"/>
    <property type="molecule type" value="Genomic_DNA"/>
</dbReference>
<feature type="domain" description="CS" evidence="20">
    <location>
        <begin position="1721"/>
        <end position="1807"/>
    </location>
</feature>
<name>A0AAV4RF55_9ARAC</name>
<feature type="domain" description="Helicase ATP-binding" evidence="19">
    <location>
        <begin position="762"/>
        <end position="949"/>
    </location>
</feature>
<dbReference type="Gene3D" id="3.40.50.300">
    <property type="entry name" value="P-loop containing nucleotide triphosphate hydrolases"/>
    <property type="match status" value="2"/>
</dbReference>
<evidence type="ECO:0000259" key="19">
    <source>
        <dbReference type="PROSITE" id="PS51192"/>
    </source>
</evidence>
<organism evidence="21 22">
    <name type="scientific">Caerostris darwini</name>
    <dbReference type="NCBI Taxonomy" id="1538125"/>
    <lineage>
        <taxon>Eukaryota</taxon>
        <taxon>Metazoa</taxon>
        <taxon>Ecdysozoa</taxon>
        <taxon>Arthropoda</taxon>
        <taxon>Chelicerata</taxon>
        <taxon>Arachnida</taxon>
        <taxon>Araneae</taxon>
        <taxon>Araneomorphae</taxon>
        <taxon>Entelegynae</taxon>
        <taxon>Araneoidea</taxon>
        <taxon>Araneidae</taxon>
        <taxon>Caerostris</taxon>
    </lineage>
</organism>
<dbReference type="PROSITE" id="PS51203">
    <property type="entry name" value="CS"/>
    <property type="match status" value="1"/>
</dbReference>
<dbReference type="InterPro" id="IPR007052">
    <property type="entry name" value="CS_dom"/>
</dbReference>
<feature type="region of interest" description="Disordered" evidence="16">
    <location>
        <begin position="282"/>
        <end position="320"/>
    </location>
</feature>
<dbReference type="Gene3D" id="2.40.50.90">
    <property type="match status" value="1"/>
</dbReference>
<dbReference type="PANTHER" id="PTHR22655:SF2">
    <property type="entry name" value="ATP-DEPENDENT RNA HELICASE TDRD12-RELATED"/>
    <property type="match status" value="1"/>
</dbReference>
<keyword evidence="12" id="KW-0469">Meiosis</keyword>
<dbReference type="PROSITE" id="PS50304">
    <property type="entry name" value="TUDOR"/>
    <property type="match status" value="1"/>
</dbReference>
<proteinExistence type="predicted"/>
<keyword evidence="4" id="KW-0677">Repeat</keyword>
<keyword evidence="10" id="KW-0744">Spermatogenesis</keyword>
<dbReference type="GO" id="GO:0008270">
    <property type="term" value="F:zinc ion binding"/>
    <property type="evidence" value="ECO:0007669"/>
    <property type="project" value="UniProtKB-KW"/>
</dbReference>
<dbReference type="EC" id="3.6.4.13" evidence="1"/>
<feature type="region of interest" description="Disordered" evidence="16">
    <location>
        <begin position="571"/>
        <end position="603"/>
    </location>
</feature>
<dbReference type="Proteomes" id="UP001054837">
    <property type="component" value="Unassembled WGS sequence"/>
</dbReference>
<dbReference type="PROSITE" id="PS50103">
    <property type="entry name" value="ZF_C3H1"/>
    <property type="match status" value="1"/>
</dbReference>
<dbReference type="Pfam" id="PF00271">
    <property type="entry name" value="Helicase_C"/>
    <property type="match status" value="1"/>
</dbReference>
<dbReference type="Pfam" id="PF00270">
    <property type="entry name" value="DEAD"/>
    <property type="match status" value="1"/>
</dbReference>
<evidence type="ECO:0000256" key="10">
    <source>
        <dbReference type="ARBA" id="ARBA00022871"/>
    </source>
</evidence>
<dbReference type="Gene3D" id="2.30.30.140">
    <property type="match status" value="2"/>
</dbReference>
<comment type="catalytic activity">
    <reaction evidence="13">
        <text>ATP + H2O = ADP + phosphate + H(+)</text>
        <dbReference type="Rhea" id="RHEA:13065"/>
        <dbReference type="ChEBI" id="CHEBI:15377"/>
        <dbReference type="ChEBI" id="CHEBI:15378"/>
        <dbReference type="ChEBI" id="CHEBI:30616"/>
        <dbReference type="ChEBI" id="CHEBI:43474"/>
        <dbReference type="ChEBI" id="CHEBI:456216"/>
        <dbReference type="EC" id="3.6.4.13"/>
    </reaction>
</comment>
<feature type="region of interest" description="Disordered" evidence="16">
    <location>
        <begin position="1827"/>
        <end position="1865"/>
    </location>
</feature>
<dbReference type="GO" id="GO:0005737">
    <property type="term" value="C:cytoplasm"/>
    <property type="evidence" value="ECO:0007669"/>
    <property type="project" value="UniProtKB-ARBA"/>
</dbReference>
<dbReference type="GO" id="GO:0003724">
    <property type="term" value="F:RNA helicase activity"/>
    <property type="evidence" value="ECO:0007669"/>
    <property type="project" value="UniProtKB-EC"/>
</dbReference>
<keyword evidence="9" id="KW-0067">ATP-binding</keyword>
<evidence type="ECO:0000256" key="9">
    <source>
        <dbReference type="ARBA" id="ARBA00022840"/>
    </source>
</evidence>
<evidence type="ECO:0000256" key="4">
    <source>
        <dbReference type="ARBA" id="ARBA00022737"/>
    </source>
</evidence>
<evidence type="ECO:0000256" key="7">
    <source>
        <dbReference type="ARBA" id="ARBA00022801"/>
    </source>
</evidence>
<keyword evidence="11" id="KW-0943">RNA-mediated gene silencing</keyword>
<dbReference type="GO" id="GO:0051321">
    <property type="term" value="P:meiotic cell cycle"/>
    <property type="evidence" value="ECO:0007669"/>
    <property type="project" value="UniProtKB-KW"/>
</dbReference>
<dbReference type="SMART" id="SM00487">
    <property type="entry name" value="DEXDc"/>
    <property type="match status" value="1"/>
</dbReference>
<keyword evidence="5" id="KW-0547">Nucleotide-binding</keyword>
<gene>
    <name evidence="21" type="primary">PRP28</name>
    <name evidence="21" type="ORF">CDAR_605452</name>
</gene>
<feature type="compositionally biased region" description="Low complexity" evidence="16">
    <location>
        <begin position="299"/>
        <end position="320"/>
    </location>
</feature>
<keyword evidence="14" id="KW-0479">Metal-binding</keyword>
<dbReference type="GO" id="GO:0031047">
    <property type="term" value="P:regulatory ncRNA-mediated gene silencing"/>
    <property type="evidence" value="ECO:0007669"/>
    <property type="project" value="UniProtKB-KW"/>
</dbReference>
<accession>A0AAV4RF55</accession>
<evidence type="ECO:0000256" key="14">
    <source>
        <dbReference type="PROSITE-ProRule" id="PRU00723"/>
    </source>
</evidence>
<dbReference type="GO" id="GO:0007283">
    <property type="term" value="P:spermatogenesis"/>
    <property type="evidence" value="ECO:0007669"/>
    <property type="project" value="UniProtKB-KW"/>
</dbReference>
<evidence type="ECO:0000313" key="21">
    <source>
        <dbReference type="EMBL" id="GIY18732.1"/>
    </source>
</evidence>
<reference evidence="21 22" key="1">
    <citation type="submission" date="2021-06" db="EMBL/GenBank/DDBJ databases">
        <title>Caerostris darwini draft genome.</title>
        <authorList>
            <person name="Kono N."/>
            <person name="Arakawa K."/>
        </authorList>
    </citation>
    <scope>NUCLEOTIDE SEQUENCE [LARGE SCALE GENOMIC DNA]</scope>
</reference>
<feature type="coiled-coil region" evidence="15">
    <location>
        <begin position="1654"/>
        <end position="1681"/>
    </location>
</feature>
<dbReference type="SMART" id="SM00333">
    <property type="entry name" value="TUDOR"/>
    <property type="match status" value="3"/>
</dbReference>
<evidence type="ECO:0000259" key="20">
    <source>
        <dbReference type="PROSITE" id="PS51203"/>
    </source>
</evidence>
<dbReference type="InterPro" id="IPR000571">
    <property type="entry name" value="Znf_CCCH"/>
</dbReference>
<dbReference type="InterPro" id="IPR011545">
    <property type="entry name" value="DEAD/DEAH_box_helicase_dom"/>
</dbReference>
<evidence type="ECO:0000256" key="13">
    <source>
        <dbReference type="ARBA" id="ARBA00047984"/>
    </source>
</evidence>
<evidence type="ECO:0000313" key="22">
    <source>
        <dbReference type="Proteomes" id="UP001054837"/>
    </source>
</evidence>
<evidence type="ECO:0000256" key="6">
    <source>
        <dbReference type="ARBA" id="ARBA00022782"/>
    </source>
</evidence>
<dbReference type="GO" id="GO:0042078">
    <property type="term" value="P:germ-line stem cell division"/>
    <property type="evidence" value="ECO:0007669"/>
    <property type="project" value="TreeGrafter"/>
</dbReference>
<keyword evidence="8 21" id="KW-0347">Helicase</keyword>
<evidence type="ECO:0000256" key="11">
    <source>
        <dbReference type="ARBA" id="ARBA00023158"/>
    </source>
</evidence>
<dbReference type="GO" id="GO:0016787">
    <property type="term" value="F:hydrolase activity"/>
    <property type="evidence" value="ECO:0007669"/>
    <property type="project" value="UniProtKB-KW"/>
</dbReference>
<dbReference type="CDD" id="cd20435">
    <property type="entry name" value="Tudor_TDRD12_rpt2"/>
    <property type="match status" value="1"/>
</dbReference>
<evidence type="ECO:0000256" key="16">
    <source>
        <dbReference type="SAM" id="MobiDB-lite"/>
    </source>
</evidence>
<keyword evidence="22" id="KW-1185">Reference proteome</keyword>
<feature type="domain" description="C3H1-type" evidence="17">
    <location>
        <begin position="1112"/>
        <end position="1139"/>
    </location>
</feature>
<keyword evidence="14" id="KW-0863">Zinc-finger</keyword>
<evidence type="ECO:0000256" key="5">
    <source>
        <dbReference type="ARBA" id="ARBA00022741"/>
    </source>
</evidence>
<evidence type="ECO:0000259" key="17">
    <source>
        <dbReference type="PROSITE" id="PS50103"/>
    </source>
</evidence>
<evidence type="ECO:0000256" key="12">
    <source>
        <dbReference type="ARBA" id="ARBA00023254"/>
    </source>
</evidence>